<feature type="signal peptide" evidence="7">
    <location>
        <begin position="1"/>
        <end position="25"/>
    </location>
</feature>
<name>A0A7S1ZBC3_TRICV</name>
<evidence type="ECO:0000256" key="7">
    <source>
        <dbReference type="SAM" id="SignalP"/>
    </source>
</evidence>
<feature type="transmembrane region" description="Helical" evidence="6">
    <location>
        <begin position="178"/>
        <end position="202"/>
    </location>
</feature>
<evidence type="ECO:0000256" key="6">
    <source>
        <dbReference type="RuleBase" id="RU363053"/>
    </source>
</evidence>
<dbReference type="AlphaFoldDB" id="A0A7S1ZBC3"/>
<organism evidence="8">
    <name type="scientific">Trieres chinensis</name>
    <name type="common">Marine centric diatom</name>
    <name type="synonym">Odontella sinensis</name>
    <dbReference type="NCBI Taxonomy" id="1514140"/>
    <lineage>
        <taxon>Eukaryota</taxon>
        <taxon>Sar</taxon>
        <taxon>Stramenopiles</taxon>
        <taxon>Ochrophyta</taxon>
        <taxon>Bacillariophyta</taxon>
        <taxon>Mediophyceae</taxon>
        <taxon>Biddulphiophycidae</taxon>
        <taxon>Eupodiscales</taxon>
        <taxon>Parodontellaceae</taxon>
        <taxon>Trieres</taxon>
    </lineage>
</organism>
<feature type="chain" id="PRO_5030572339" evidence="7">
    <location>
        <begin position="26"/>
        <end position="323"/>
    </location>
</feature>
<reference evidence="8" key="1">
    <citation type="submission" date="2021-01" db="EMBL/GenBank/DDBJ databases">
        <authorList>
            <person name="Corre E."/>
            <person name="Pelletier E."/>
            <person name="Niang G."/>
            <person name="Scheremetjew M."/>
            <person name="Finn R."/>
            <person name="Kale V."/>
            <person name="Holt S."/>
            <person name="Cochrane G."/>
            <person name="Meng A."/>
            <person name="Brown T."/>
            <person name="Cohen L."/>
        </authorList>
    </citation>
    <scope>NUCLEOTIDE SEQUENCE</scope>
    <source>
        <strain evidence="8">Grunow 1884</strain>
    </source>
</reference>
<gene>
    <name evidence="8" type="ORF">OSIN01602_LOCUS7226</name>
</gene>
<evidence type="ECO:0000256" key="2">
    <source>
        <dbReference type="ARBA" id="ARBA00006824"/>
    </source>
</evidence>
<dbReference type="EMBL" id="HBGO01012952">
    <property type="protein sequence ID" value="CAD9333667.1"/>
    <property type="molecule type" value="Transcribed_RNA"/>
</dbReference>
<dbReference type="InterPro" id="IPR007248">
    <property type="entry name" value="Mpv17_PMP22"/>
</dbReference>
<keyword evidence="5 6" id="KW-0472">Membrane</keyword>
<feature type="transmembrane region" description="Helical" evidence="6">
    <location>
        <begin position="222"/>
        <end position="243"/>
    </location>
</feature>
<dbReference type="Pfam" id="PF04117">
    <property type="entry name" value="Mpv17_PMP22"/>
    <property type="match status" value="1"/>
</dbReference>
<evidence type="ECO:0000256" key="1">
    <source>
        <dbReference type="ARBA" id="ARBA00004141"/>
    </source>
</evidence>
<feature type="transmembrane region" description="Helical" evidence="6">
    <location>
        <begin position="288"/>
        <end position="307"/>
    </location>
</feature>
<keyword evidence="7" id="KW-0732">Signal</keyword>
<dbReference type="GO" id="GO:0005737">
    <property type="term" value="C:cytoplasm"/>
    <property type="evidence" value="ECO:0007669"/>
    <property type="project" value="TreeGrafter"/>
</dbReference>
<comment type="subcellular location">
    <subcellularLocation>
        <location evidence="1">Membrane</location>
        <topology evidence="1">Multi-pass membrane protein</topology>
    </subcellularLocation>
</comment>
<evidence type="ECO:0000256" key="3">
    <source>
        <dbReference type="ARBA" id="ARBA00022692"/>
    </source>
</evidence>
<accession>A0A7S1ZBC3</accession>
<dbReference type="GO" id="GO:0016020">
    <property type="term" value="C:membrane"/>
    <property type="evidence" value="ECO:0007669"/>
    <property type="project" value="UniProtKB-SubCell"/>
</dbReference>
<dbReference type="PANTHER" id="PTHR11266:SF17">
    <property type="entry name" value="PROTEIN MPV17"/>
    <property type="match status" value="1"/>
</dbReference>
<dbReference type="PANTHER" id="PTHR11266">
    <property type="entry name" value="PEROXISOMAL MEMBRANE PROTEIN 2, PXMP2 MPV17"/>
    <property type="match status" value="1"/>
</dbReference>
<sequence>MMLASRSVVTLLVSGLLCVKYSANAFSVAAVPATSDRRIPASWAQVTTERNNFGRGGSVSLQAASVGDNSPTDPSARSRLKRPLVGIVLLLVADAIRGSVLPTGPPSTAVPLRALLVKYNACMTAHPLQTKVLTGGVLAVLGDALAQSRDENPVYDRKRAASFATFDMFYRMFQHRTFPFITALCKGTFLASILSSMASVFGHNGSLGMGLTQFLAAFERTMTYQLVVVPLLYYPIFFSFTGLMQGLSLKETFLRAKDNFLQCWGRNLLFWVPTQMVMFGLISENWQVPFVCAMGIIWSMILSATAGKASAGEACNKEVCTVD</sequence>
<feature type="transmembrane region" description="Helical" evidence="6">
    <location>
        <begin position="264"/>
        <end position="282"/>
    </location>
</feature>
<evidence type="ECO:0000313" key="8">
    <source>
        <dbReference type="EMBL" id="CAD9333667.1"/>
    </source>
</evidence>
<keyword evidence="4 6" id="KW-1133">Transmembrane helix</keyword>
<proteinExistence type="inferred from homology"/>
<evidence type="ECO:0000256" key="4">
    <source>
        <dbReference type="ARBA" id="ARBA00022989"/>
    </source>
</evidence>
<comment type="similarity">
    <text evidence="2 6">Belongs to the peroxisomal membrane protein PXMP2/4 family.</text>
</comment>
<evidence type="ECO:0000256" key="5">
    <source>
        <dbReference type="ARBA" id="ARBA00023136"/>
    </source>
</evidence>
<protein>
    <submittedName>
        <fullName evidence="8">Uncharacterized protein</fullName>
    </submittedName>
</protein>
<keyword evidence="3 6" id="KW-0812">Transmembrane</keyword>